<evidence type="ECO:0000256" key="1">
    <source>
        <dbReference type="ARBA" id="ARBA00004477"/>
    </source>
</evidence>
<organism evidence="12 13">
    <name type="scientific">Carnegiea gigantea</name>
    <dbReference type="NCBI Taxonomy" id="171969"/>
    <lineage>
        <taxon>Eukaryota</taxon>
        <taxon>Viridiplantae</taxon>
        <taxon>Streptophyta</taxon>
        <taxon>Embryophyta</taxon>
        <taxon>Tracheophyta</taxon>
        <taxon>Spermatophyta</taxon>
        <taxon>Magnoliopsida</taxon>
        <taxon>eudicotyledons</taxon>
        <taxon>Gunneridae</taxon>
        <taxon>Pentapetalae</taxon>
        <taxon>Caryophyllales</taxon>
        <taxon>Cactineae</taxon>
        <taxon>Cactaceae</taxon>
        <taxon>Cactoideae</taxon>
        <taxon>Echinocereeae</taxon>
        <taxon>Carnegiea</taxon>
    </lineage>
</organism>
<evidence type="ECO:0008006" key="14">
    <source>
        <dbReference type="Google" id="ProtNLM"/>
    </source>
</evidence>
<evidence type="ECO:0000256" key="11">
    <source>
        <dbReference type="SAM" id="MobiDB-lite"/>
    </source>
</evidence>
<comment type="caution">
    <text evidence="12">The sequence shown here is derived from an EMBL/GenBank/DDBJ whole genome shotgun (WGS) entry which is preliminary data.</text>
</comment>
<reference evidence="12" key="1">
    <citation type="submission" date="2022-04" db="EMBL/GenBank/DDBJ databases">
        <title>Carnegiea gigantea Genome sequencing and assembly v2.</title>
        <authorList>
            <person name="Copetti D."/>
            <person name="Sanderson M.J."/>
            <person name="Burquez A."/>
            <person name="Wojciechowski M.F."/>
        </authorList>
    </citation>
    <scope>NUCLEOTIDE SEQUENCE</scope>
    <source>
        <strain evidence="12">SGP5-SGP5p</strain>
        <tissue evidence="12">Aerial part</tissue>
    </source>
</reference>
<accession>A0A9Q1JWY2</accession>
<name>A0A9Q1JWY2_9CARY</name>
<dbReference type="Pfam" id="PF10151">
    <property type="entry name" value="TMEM214"/>
    <property type="match status" value="1"/>
</dbReference>
<evidence type="ECO:0000256" key="10">
    <source>
        <dbReference type="ARBA" id="ARBA00024938"/>
    </source>
</evidence>
<evidence type="ECO:0000256" key="6">
    <source>
        <dbReference type="ARBA" id="ARBA00022824"/>
    </source>
</evidence>
<evidence type="ECO:0000313" key="13">
    <source>
        <dbReference type="Proteomes" id="UP001153076"/>
    </source>
</evidence>
<keyword evidence="5" id="KW-0053">Apoptosis</keyword>
<evidence type="ECO:0000256" key="4">
    <source>
        <dbReference type="ARBA" id="ARBA00022692"/>
    </source>
</evidence>
<dbReference type="GO" id="GO:0005794">
    <property type="term" value="C:Golgi apparatus"/>
    <property type="evidence" value="ECO:0007669"/>
    <property type="project" value="TreeGrafter"/>
</dbReference>
<dbReference type="PANTHER" id="PTHR13448">
    <property type="entry name" value="TRANSMEMBRANE PROTEIN 214"/>
    <property type="match status" value="1"/>
</dbReference>
<dbReference type="Proteomes" id="UP001153076">
    <property type="component" value="Unassembled WGS sequence"/>
</dbReference>
<feature type="compositionally biased region" description="Acidic residues" evidence="11">
    <location>
        <begin position="100"/>
        <end position="109"/>
    </location>
</feature>
<dbReference type="GO" id="GO:0005789">
    <property type="term" value="C:endoplasmic reticulum membrane"/>
    <property type="evidence" value="ECO:0007669"/>
    <property type="project" value="UniProtKB-SubCell"/>
</dbReference>
<keyword evidence="6" id="KW-0256">Endoplasmic reticulum</keyword>
<feature type="region of interest" description="Disordered" evidence="11">
    <location>
        <begin position="18"/>
        <end position="55"/>
    </location>
</feature>
<dbReference type="OrthoDB" id="10022292at2759"/>
<protein>
    <recommendedName>
        <fullName evidence="14">Transmembrane protein</fullName>
    </recommendedName>
</protein>
<proteinExistence type="inferred from homology"/>
<evidence type="ECO:0000256" key="7">
    <source>
        <dbReference type="ARBA" id="ARBA00022989"/>
    </source>
</evidence>
<feature type="compositionally biased region" description="Low complexity" evidence="11">
    <location>
        <begin position="110"/>
        <end position="119"/>
    </location>
</feature>
<comment type="subunit">
    <text evidence="3">Constitutively interacts with CASP4; required for the localization of procaspase 4 to the ER.</text>
</comment>
<keyword evidence="9" id="KW-0325">Glycoprotein</keyword>
<dbReference type="InterPro" id="IPR019308">
    <property type="entry name" value="TMEM214"/>
</dbReference>
<evidence type="ECO:0000256" key="5">
    <source>
        <dbReference type="ARBA" id="ARBA00022703"/>
    </source>
</evidence>
<keyword evidence="4" id="KW-0812">Transmembrane</keyword>
<comment type="similarity">
    <text evidence="2">Belongs to the TMEM214 family.</text>
</comment>
<comment type="function">
    <text evidence="10">Critical mediator, in cooperation with CASP4, of endoplasmic reticulum-stress induced apoptosis. Required or the activation of CASP4 following endoplasmic reticulum stress.</text>
</comment>
<evidence type="ECO:0000256" key="9">
    <source>
        <dbReference type="ARBA" id="ARBA00023180"/>
    </source>
</evidence>
<evidence type="ECO:0000256" key="2">
    <source>
        <dbReference type="ARBA" id="ARBA00007984"/>
    </source>
</evidence>
<dbReference type="AlphaFoldDB" id="A0A9Q1JWY2"/>
<evidence type="ECO:0000313" key="12">
    <source>
        <dbReference type="EMBL" id="KAJ8432851.1"/>
    </source>
</evidence>
<sequence>MDEDAAIIESILREEAKLNGEHIDDDDHGGWKTVSYPRRQRKQHPPPPTMVGAEENGVADVFRQLDHQAEERRRRIVEAQRVALEAASGVGGGGSKEFSGEDSDGDDSDAGGVENGNVEVQVKKPKAKKVKKPKVSVAEAAAKLDADDLAAFLVDISGSYESQEDIQLMRFADYFGRAFASVGSAQFPWMKMLKESTVAKMVDIPLFNMPEAVYKTSMDWLNRRSLDALGSLVLSLWDGILADLASHQGPVKGSKKVAQQPSSKSQVALFIVLGMILRRKPDVLICLLPILKESQKYVGQDRLPVAVWVIAQASQGDLVVGLYMWVQVFLPMVNGKSVNPQSRDLILQLVERILSMPKARQILLNGAVRKGERLVPPAALDILMRLTFPSTSSRIKATERFEAVYPTLKEVALAGASGSKAMKQVAQQILGVAIQAAGEGVPELSNEASDVFIWCLTESSECFKQWDILYLNNIVASAIILRKLAEEKKLPAIPSTLGTVKATLKSFRQKEADKYCKSLLSQLSRRHGCLKGFLAISAVLAVSFAVLSANMQPDDLKQLLAKFDLETLKTYIS</sequence>
<keyword evidence="13" id="KW-1185">Reference proteome</keyword>
<comment type="subcellular location">
    <subcellularLocation>
        <location evidence="1">Endoplasmic reticulum membrane</location>
        <topology evidence="1">Multi-pass membrane protein</topology>
    </subcellularLocation>
</comment>
<evidence type="ECO:0000256" key="3">
    <source>
        <dbReference type="ARBA" id="ARBA00011720"/>
    </source>
</evidence>
<gene>
    <name evidence="12" type="ORF">Cgig2_024539</name>
</gene>
<dbReference type="EMBL" id="JAKOGI010000579">
    <property type="protein sequence ID" value="KAJ8432851.1"/>
    <property type="molecule type" value="Genomic_DNA"/>
</dbReference>
<keyword evidence="8" id="KW-0472">Membrane</keyword>
<keyword evidence="7" id="KW-1133">Transmembrane helix</keyword>
<evidence type="ECO:0000256" key="8">
    <source>
        <dbReference type="ARBA" id="ARBA00023136"/>
    </source>
</evidence>
<feature type="region of interest" description="Disordered" evidence="11">
    <location>
        <begin position="87"/>
        <end position="119"/>
    </location>
</feature>
<dbReference type="PANTHER" id="PTHR13448:SF0">
    <property type="entry name" value="TRANSMEMBRANE PROTEIN 214"/>
    <property type="match status" value="1"/>
</dbReference>